<reference evidence="3 4" key="1">
    <citation type="submission" date="2011-11" db="EMBL/GenBank/DDBJ databases">
        <authorList>
            <person name="Weinstock G."/>
            <person name="Sodergren E."/>
            <person name="Clifton S."/>
            <person name="Fulton L."/>
            <person name="Fulton B."/>
            <person name="Courtney L."/>
            <person name="Fronick C."/>
            <person name="Harrison M."/>
            <person name="Strong C."/>
            <person name="Farmer C."/>
            <person name="Delahaunty K."/>
            <person name="Markovic C."/>
            <person name="Hall O."/>
            <person name="Minx P."/>
            <person name="Tomlinson C."/>
            <person name="Mitreva M."/>
            <person name="Hou S."/>
            <person name="Chen J."/>
            <person name="Wollam A."/>
            <person name="Pepin K.H."/>
            <person name="Johnson M."/>
            <person name="Bhonagiri V."/>
            <person name="Zhang X."/>
            <person name="Suruliraj S."/>
            <person name="Warren W."/>
            <person name="Chinwalla A."/>
            <person name="Mardis E.R."/>
            <person name="Wilson R.K."/>
        </authorList>
    </citation>
    <scope>NUCLEOTIDE SEQUENCE [LARGE SCALE GENOMIC DNA]</scope>
    <source>
        <strain evidence="3 4">YIT 11816</strain>
    </source>
</reference>
<dbReference type="InterPro" id="IPR007543">
    <property type="entry name" value="LptD_C"/>
</dbReference>
<comment type="caution">
    <text evidence="3">The sequence shown here is derived from an EMBL/GenBank/DDBJ whole genome shotgun (WGS) entry which is preliminary data.</text>
</comment>
<dbReference type="EMBL" id="AFBQ01000294">
    <property type="protein sequence ID" value="EHY30671.1"/>
    <property type="molecule type" value="Genomic_DNA"/>
</dbReference>
<keyword evidence="1" id="KW-0998">Cell outer membrane</keyword>
<comment type="similarity">
    <text evidence="1">Belongs to the LptD family.</text>
</comment>
<gene>
    <name evidence="1" type="primary">lptD</name>
    <name evidence="3" type="ORF">HMPREF9440_01969</name>
</gene>
<dbReference type="RefSeq" id="WP_008543160.1">
    <property type="nucleotide sequence ID" value="NZ_JH605003.1"/>
</dbReference>
<dbReference type="PATRIC" id="fig|762967.3.peg.1550"/>
<comment type="subunit">
    <text evidence="1">Component of the lipopolysaccharide transport and assembly complex. Interacts with LptE and LptA.</text>
</comment>
<keyword evidence="1" id="KW-0732">Signal</keyword>
<dbReference type="GO" id="GO:0009279">
    <property type="term" value="C:cell outer membrane"/>
    <property type="evidence" value="ECO:0007669"/>
    <property type="project" value="UniProtKB-SubCell"/>
</dbReference>
<protein>
    <recommendedName>
        <fullName evidence="1">LPS-assembly protein LptD</fullName>
    </recommendedName>
</protein>
<dbReference type="Proteomes" id="UP000004956">
    <property type="component" value="Unassembled WGS sequence"/>
</dbReference>
<sequence length="783" mass="88855" precursor="true">MTLPPVRVIAACVALATAAMSGAAQASDNVRVRLDSATRLDMDQARTDANDSASFVSAERIEGNPEDELHLIGDAEIRRGGTVLTADEITYVQSTDEVTAKGNAKITRQGASFSGPSMKFRITSRSGSMEDATWEYAPRNLRGCARNVRFLSGDRTTFEDVKVTTCKREDEAWFIRMNDLEIDEYDRSASGRGATLHFQGVPIFGSPWFSFPISSERRSGFLTPTYAMSSTRGVDISIPYYFNLAPNYDWTITPRYMTKRGLMIGNEARLMLPNFEGSASFNYLNDDREYGDTRWGTRVQGKYQRDQLGFTVDYNRVSDDDYISDFAGDIRESSEAVLPQDYALTWTDTHWSTALRVNKNQTLAIDPEDLDGRKIVKPFEREPQFVASGYYGDVQGFELTSVIEATRFTHPDMMDGSRFVVDQTVSYPMRGAGWFVIPKGRLIGTWYDLQHRGRNLQGTGSDAYVYYKDNNPSRVSPIFSLDTGLIFERDSSWFGRDAFQTVEPRIFYAYSPYRDQSDIPIFDTSIADLNFATLFTENVYAGYDRVSEANQVTTAISTRYIDKASGLEIFRAGLGQRHYFGDQRVDFLNTTTERDYFDGQDTLGTRTHDSRSDLLASVGARLTRAVTVSTTAQYSSSQSELQKINAGIRWQPRPMSSMALYYRYNKTAVATEDRIKQIDFAMQWPLTDRLYGLFRYNYSLYQDKPIEMIGGFEYHHDCWTMRIAAQRYTTSSNEDETNFFLQLELTGLGSIGVSPLSELRRSIKAYQTRDSIPGMSDPYDYYE</sequence>
<dbReference type="OrthoDB" id="9760225at2"/>
<comment type="function">
    <text evidence="1">Together with LptE, is involved in the assembly of lipopolysaccharide (LPS) at the surface of the outer membrane.</text>
</comment>
<evidence type="ECO:0000256" key="1">
    <source>
        <dbReference type="HAMAP-Rule" id="MF_01411"/>
    </source>
</evidence>
<dbReference type="InterPro" id="IPR020889">
    <property type="entry name" value="LipoPS_assembly_LptD"/>
</dbReference>
<dbReference type="HAMAP" id="MF_01411">
    <property type="entry name" value="LPS_assembly_LptD"/>
    <property type="match status" value="1"/>
</dbReference>
<comment type="caution">
    <text evidence="1">Lacks conserved residue(s) required for the propagation of feature annotation.</text>
</comment>
<name>H3KGT6_9BURK</name>
<feature type="domain" description="LptD C-terminal" evidence="2">
    <location>
        <begin position="294"/>
        <end position="689"/>
    </location>
</feature>
<organism evidence="3 4">
    <name type="scientific">Sutterella parvirubra YIT 11816</name>
    <dbReference type="NCBI Taxonomy" id="762967"/>
    <lineage>
        <taxon>Bacteria</taxon>
        <taxon>Pseudomonadati</taxon>
        <taxon>Pseudomonadota</taxon>
        <taxon>Betaproteobacteria</taxon>
        <taxon>Burkholderiales</taxon>
        <taxon>Sutterellaceae</taxon>
        <taxon>Sutterella</taxon>
    </lineage>
</organism>
<dbReference type="AlphaFoldDB" id="H3KGT6"/>
<keyword evidence="1" id="KW-0472">Membrane</keyword>
<dbReference type="InterPro" id="IPR050218">
    <property type="entry name" value="LptD"/>
</dbReference>
<comment type="subcellular location">
    <subcellularLocation>
        <location evidence="1">Cell outer membrane</location>
    </subcellularLocation>
</comment>
<evidence type="ECO:0000259" key="2">
    <source>
        <dbReference type="Pfam" id="PF04453"/>
    </source>
</evidence>
<dbReference type="GO" id="GO:0015920">
    <property type="term" value="P:lipopolysaccharide transport"/>
    <property type="evidence" value="ECO:0007669"/>
    <property type="project" value="InterPro"/>
</dbReference>
<accession>H3KGT6</accession>
<dbReference type="STRING" id="762967.HMPREF9440_01969"/>
<dbReference type="Gene3D" id="2.60.450.10">
    <property type="entry name" value="Lipopolysaccharide (LPS) transport protein A like domain"/>
    <property type="match status" value="1"/>
</dbReference>
<evidence type="ECO:0000313" key="4">
    <source>
        <dbReference type="Proteomes" id="UP000004956"/>
    </source>
</evidence>
<evidence type="ECO:0000313" key="3">
    <source>
        <dbReference type="EMBL" id="EHY30671.1"/>
    </source>
</evidence>
<dbReference type="PANTHER" id="PTHR30189">
    <property type="entry name" value="LPS-ASSEMBLY PROTEIN"/>
    <property type="match status" value="1"/>
</dbReference>
<feature type="signal peptide" evidence="1">
    <location>
        <begin position="1"/>
        <end position="26"/>
    </location>
</feature>
<proteinExistence type="inferred from homology"/>
<keyword evidence="4" id="KW-1185">Reference proteome</keyword>
<feature type="chain" id="PRO_5009013593" description="LPS-assembly protein LptD" evidence="1">
    <location>
        <begin position="27"/>
        <end position="783"/>
    </location>
</feature>
<dbReference type="PANTHER" id="PTHR30189:SF1">
    <property type="entry name" value="LPS-ASSEMBLY PROTEIN LPTD"/>
    <property type="match status" value="1"/>
</dbReference>
<dbReference type="GO" id="GO:0043165">
    <property type="term" value="P:Gram-negative-bacterium-type cell outer membrane assembly"/>
    <property type="evidence" value="ECO:0007669"/>
    <property type="project" value="UniProtKB-UniRule"/>
</dbReference>
<dbReference type="HOGENOM" id="CLU_009039_0_0_4"/>
<dbReference type="GO" id="GO:1990351">
    <property type="term" value="C:transporter complex"/>
    <property type="evidence" value="ECO:0007669"/>
    <property type="project" value="TreeGrafter"/>
</dbReference>
<dbReference type="Pfam" id="PF04453">
    <property type="entry name" value="LptD"/>
    <property type="match status" value="1"/>
</dbReference>